<feature type="chain" id="PRO_5005290173" evidence="8">
    <location>
        <begin position="21"/>
        <end position="185"/>
    </location>
</feature>
<organism evidence="10 11">
    <name type="scientific">Lasius niger</name>
    <name type="common">Black garden ant</name>
    <dbReference type="NCBI Taxonomy" id="67767"/>
    <lineage>
        <taxon>Eukaryota</taxon>
        <taxon>Metazoa</taxon>
        <taxon>Ecdysozoa</taxon>
        <taxon>Arthropoda</taxon>
        <taxon>Hexapoda</taxon>
        <taxon>Insecta</taxon>
        <taxon>Pterygota</taxon>
        <taxon>Neoptera</taxon>
        <taxon>Endopterygota</taxon>
        <taxon>Hymenoptera</taxon>
        <taxon>Apocrita</taxon>
        <taxon>Aculeata</taxon>
        <taxon>Formicoidea</taxon>
        <taxon>Formicidae</taxon>
        <taxon>Formicinae</taxon>
        <taxon>Lasius</taxon>
        <taxon>Lasius</taxon>
    </lineage>
</organism>
<evidence type="ECO:0000256" key="3">
    <source>
        <dbReference type="ARBA" id="ARBA00022475"/>
    </source>
</evidence>
<dbReference type="SUPFAM" id="SSF161098">
    <property type="entry name" value="MetI-like"/>
    <property type="match status" value="1"/>
</dbReference>
<evidence type="ECO:0000256" key="6">
    <source>
        <dbReference type="ARBA" id="ARBA00023136"/>
    </source>
</evidence>
<dbReference type="InterPro" id="IPR000515">
    <property type="entry name" value="MetI-like"/>
</dbReference>
<evidence type="ECO:0000256" key="4">
    <source>
        <dbReference type="ARBA" id="ARBA00022692"/>
    </source>
</evidence>
<dbReference type="InterPro" id="IPR035906">
    <property type="entry name" value="MetI-like_sf"/>
</dbReference>
<gene>
    <name evidence="10" type="ORF">RF55_16677</name>
</gene>
<keyword evidence="2" id="KW-0813">Transport</keyword>
<evidence type="ECO:0000256" key="5">
    <source>
        <dbReference type="ARBA" id="ARBA00022989"/>
    </source>
</evidence>
<feature type="transmembrane region" description="Helical" evidence="7">
    <location>
        <begin position="43"/>
        <end position="65"/>
    </location>
</feature>
<dbReference type="GO" id="GO:0005886">
    <property type="term" value="C:plasma membrane"/>
    <property type="evidence" value="ECO:0007669"/>
    <property type="project" value="UniProtKB-SubCell"/>
</dbReference>
<evidence type="ECO:0000256" key="1">
    <source>
        <dbReference type="ARBA" id="ARBA00004651"/>
    </source>
</evidence>
<sequence length="185" mass="19820">MLIALLATVVSASLLGIAMGLSPRLQALVDPWVELLRPLPPLAYLPLIIIWCGIGEGSKILLIYLSMFAPLLIATVQGVNRVDHSRLQAVRSLGANRRQLIQLVVLPSALPDMLTGLRVAVGVGWSCLVAAELVATSQGLGFMVQSAAQFLATDIVIAGILLIAALALGCELGLRWLQRRFANWH</sequence>
<comment type="caution">
    <text evidence="10">The sequence shown here is derived from an EMBL/GenBank/DDBJ whole genome shotgun (WGS) entry which is preliminary data.</text>
</comment>
<dbReference type="OrthoDB" id="6500128at2759"/>
<dbReference type="PANTHER" id="PTHR30151">
    <property type="entry name" value="ALKANE SULFONATE ABC TRANSPORTER-RELATED, MEMBRANE SUBUNIT"/>
    <property type="match status" value="1"/>
</dbReference>
<keyword evidence="4 7" id="KW-0812">Transmembrane</keyword>
<dbReference type="PROSITE" id="PS50928">
    <property type="entry name" value="ABC_TM1"/>
    <property type="match status" value="1"/>
</dbReference>
<keyword evidence="8" id="KW-0732">Signal</keyword>
<reference evidence="10 11" key="1">
    <citation type="submission" date="2015-04" db="EMBL/GenBank/DDBJ databases">
        <title>Lasius niger genome sequencing.</title>
        <authorList>
            <person name="Konorov E.A."/>
            <person name="Nikitin M.A."/>
            <person name="Kirill M.V."/>
            <person name="Chang P."/>
        </authorList>
    </citation>
    <scope>NUCLEOTIDE SEQUENCE [LARGE SCALE GENOMIC DNA]</scope>
    <source>
        <tissue evidence="10">Whole</tissue>
    </source>
</reference>
<dbReference type="GO" id="GO:0055085">
    <property type="term" value="P:transmembrane transport"/>
    <property type="evidence" value="ECO:0007669"/>
    <property type="project" value="InterPro"/>
</dbReference>
<dbReference type="FunFam" id="1.10.3720.10:FF:000003">
    <property type="entry name" value="Aliphatic sulfonate ABC transporter permease"/>
    <property type="match status" value="1"/>
</dbReference>
<evidence type="ECO:0000256" key="7">
    <source>
        <dbReference type="SAM" id="Phobius"/>
    </source>
</evidence>
<evidence type="ECO:0000313" key="11">
    <source>
        <dbReference type="Proteomes" id="UP000036403"/>
    </source>
</evidence>
<dbReference type="PANTHER" id="PTHR30151:SF25">
    <property type="entry name" value="TAURINE TRANSPORT SYSTEM PERMEASE PROTEIN TAUC"/>
    <property type="match status" value="1"/>
</dbReference>
<dbReference type="GO" id="GO:0010438">
    <property type="term" value="P:cellular response to sulfur starvation"/>
    <property type="evidence" value="ECO:0007669"/>
    <property type="project" value="TreeGrafter"/>
</dbReference>
<evidence type="ECO:0000256" key="2">
    <source>
        <dbReference type="ARBA" id="ARBA00022448"/>
    </source>
</evidence>
<evidence type="ECO:0000259" key="9">
    <source>
        <dbReference type="PROSITE" id="PS50928"/>
    </source>
</evidence>
<dbReference type="AlphaFoldDB" id="A0A0J7K3X5"/>
<evidence type="ECO:0000313" key="10">
    <source>
        <dbReference type="EMBL" id="KMQ85042.1"/>
    </source>
</evidence>
<feature type="domain" description="ABC transmembrane type-1" evidence="9">
    <location>
        <begin position="1"/>
        <end position="174"/>
    </location>
</feature>
<feature type="signal peptide" evidence="8">
    <location>
        <begin position="1"/>
        <end position="20"/>
    </location>
</feature>
<protein>
    <submittedName>
        <fullName evidence="10">Taurine abc transporter permease</fullName>
    </submittedName>
</protein>
<comment type="subcellular location">
    <subcellularLocation>
        <location evidence="1">Cell membrane</location>
        <topology evidence="1">Multi-pass membrane protein</topology>
    </subcellularLocation>
</comment>
<dbReference type="CDD" id="cd06261">
    <property type="entry name" value="TM_PBP2"/>
    <property type="match status" value="1"/>
</dbReference>
<dbReference type="Pfam" id="PF00528">
    <property type="entry name" value="BPD_transp_1"/>
    <property type="match status" value="1"/>
</dbReference>
<feature type="transmembrane region" description="Helical" evidence="7">
    <location>
        <begin position="155"/>
        <end position="177"/>
    </location>
</feature>
<dbReference type="PaxDb" id="67767-A0A0J7K3X5"/>
<keyword evidence="5 7" id="KW-1133">Transmembrane helix</keyword>
<dbReference type="Proteomes" id="UP000036403">
    <property type="component" value="Unassembled WGS sequence"/>
</dbReference>
<keyword evidence="11" id="KW-1185">Reference proteome</keyword>
<dbReference type="Gene3D" id="1.10.3720.10">
    <property type="entry name" value="MetI-like"/>
    <property type="match status" value="1"/>
</dbReference>
<proteinExistence type="predicted"/>
<keyword evidence="6 7" id="KW-0472">Membrane</keyword>
<keyword evidence="3" id="KW-1003">Cell membrane</keyword>
<evidence type="ECO:0000256" key="8">
    <source>
        <dbReference type="SAM" id="SignalP"/>
    </source>
</evidence>
<dbReference type="EMBL" id="LBMM01014801">
    <property type="protein sequence ID" value="KMQ85042.1"/>
    <property type="molecule type" value="Genomic_DNA"/>
</dbReference>
<accession>A0A0J7K3X5</accession>
<name>A0A0J7K3X5_LASNI</name>